<dbReference type="Proteomes" id="UP000028705">
    <property type="component" value="Unassembled WGS sequence"/>
</dbReference>
<dbReference type="AlphaFoldDB" id="A0A086A8V4"/>
<name>A0A086A8V4_9FLAO</name>
<reference evidence="1 2" key="1">
    <citation type="submission" date="2014-07" db="EMBL/GenBank/DDBJ databases">
        <title>Genome of Chryseobacterium soli DSM 19298.</title>
        <authorList>
            <person name="Stropko S.J."/>
            <person name="Pipes S.E."/>
            <person name="Newman J."/>
        </authorList>
    </citation>
    <scope>NUCLEOTIDE SEQUENCE [LARGE SCALE GENOMIC DNA]</scope>
    <source>
        <strain evidence="1 2">DSM 19298</strain>
    </source>
</reference>
<gene>
    <name evidence="1" type="ORF">IW15_10170</name>
</gene>
<dbReference type="STRING" id="445961.IW15_10170"/>
<dbReference type="EMBL" id="JPRH01000003">
    <property type="protein sequence ID" value="KFF13118.1"/>
    <property type="molecule type" value="Genomic_DNA"/>
</dbReference>
<proteinExistence type="predicted"/>
<keyword evidence="2" id="KW-1185">Reference proteome</keyword>
<evidence type="ECO:0000313" key="1">
    <source>
        <dbReference type="EMBL" id="KFF13118.1"/>
    </source>
</evidence>
<dbReference type="OrthoDB" id="1433122at2"/>
<accession>A0A086A8V4</accession>
<sequence length="166" mass="18543">MESLKLLLNRFPVVIDTAKVIKIENDYCQVAAIDDKKEFFDCSINAVVENKTDKLIIVPKVGSLVTIGIYKKNNKAVILSVSEVEKIEFRNDKSDFTFDSSGFQFNRDGENLKEVLNQFQEGFGKLCDEVAKVVVSIGVTPDVPAIMQIKNDIVNANKQALNKILT</sequence>
<comment type="caution">
    <text evidence="1">The sequence shown here is derived from an EMBL/GenBank/DDBJ whole genome shotgun (WGS) entry which is preliminary data.</text>
</comment>
<organism evidence="1 2">
    <name type="scientific">Chryseobacterium soli</name>
    <dbReference type="NCBI Taxonomy" id="445961"/>
    <lineage>
        <taxon>Bacteria</taxon>
        <taxon>Pseudomonadati</taxon>
        <taxon>Bacteroidota</taxon>
        <taxon>Flavobacteriia</taxon>
        <taxon>Flavobacteriales</taxon>
        <taxon>Weeksellaceae</taxon>
        <taxon>Chryseobacterium group</taxon>
        <taxon>Chryseobacterium</taxon>
    </lineage>
</organism>
<protein>
    <submittedName>
        <fullName evidence="1">Uncharacterized protein</fullName>
    </submittedName>
</protein>
<evidence type="ECO:0000313" key="2">
    <source>
        <dbReference type="Proteomes" id="UP000028705"/>
    </source>
</evidence>
<dbReference type="RefSeq" id="WP_034710893.1">
    <property type="nucleotide sequence ID" value="NZ_JPRH01000003.1"/>
</dbReference>